<evidence type="ECO:0000313" key="9">
    <source>
        <dbReference type="RefSeq" id="XP_002732928.2"/>
    </source>
</evidence>
<dbReference type="AlphaFoldDB" id="A0A1L7H7H0"/>
<evidence type="ECO:0000256" key="3">
    <source>
        <dbReference type="ARBA" id="ARBA00022729"/>
    </source>
</evidence>
<evidence type="ECO:0000256" key="2">
    <source>
        <dbReference type="ARBA" id="ARBA00022525"/>
    </source>
</evidence>
<dbReference type="KEGG" id="sko:100375861"/>
<evidence type="ECO:0000256" key="5">
    <source>
        <dbReference type="SAM" id="SignalP"/>
    </source>
</evidence>
<dbReference type="PANTHER" id="PTHR14186">
    <property type="entry name" value="INSULIN-LIKE GROWTH FACTOR BINDING PROTEIN-RELATED"/>
    <property type="match status" value="1"/>
</dbReference>
<dbReference type="EMBL" id="KX125091">
    <property type="protein sequence ID" value="APU50787.1"/>
    <property type="molecule type" value="mRNA"/>
</dbReference>
<dbReference type="SUPFAM" id="SSF57184">
    <property type="entry name" value="Growth factor receptor domain"/>
    <property type="match status" value="1"/>
</dbReference>
<dbReference type="GO" id="GO:0005576">
    <property type="term" value="C:extracellular region"/>
    <property type="evidence" value="ECO:0007669"/>
    <property type="project" value="UniProtKB-SubCell"/>
</dbReference>
<evidence type="ECO:0000313" key="7">
    <source>
        <dbReference type="EMBL" id="APU50787.1"/>
    </source>
</evidence>
<dbReference type="InterPro" id="IPR009030">
    <property type="entry name" value="Growth_fac_rcpt_cys_sf"/>
</dbReference>
<reference evidence="9" key="3">
    <citation type="submission" date="2025-05" db="UniProtKB">
        <authorList>
            <consortium name="RefSeq"/>
        </authorList>
    </citation>
    <scope>IDENTIFICATION</scope>
    <source>
        <tissue evidence="9">Testes</tissue>
    </source>
</reference>
<dbReference type="InterPro" id="IPR011390">
    <property type="entry name" value="IGFBP_rP_mac25"/>
</dbReference>
<dbReference type="InterPro" id="IPR000867">
    <property type="entry name" value="IGFBP-like"/>
</dbReference>
<evidence type="ECO:0000256" key="1">
    <source>
        <dbReference type="ARBA" id="ARBA00004613"/>
    </source>
</evidence>
<feature type="chain" id="PRO_5009872981" evidence="5">
    <location>
        <begin position="23"/>
        <end position="229"/>
    </location>
</feature>
<evidence type="ECO:0000256" key="4">
    <source>
        <dbReference type="ARBA" id="ARBA00023157"/>
    </source>
</evidence>
<dbReference type="GO" id="GO:0009966">
    <property type="term" value="P:regulation of signal transduction"/>
    <property type="evidence" value="ECO:0007669"/>
    <property type="project" value="TreeGrafter"/>
</dbReference>
<dbReference type="SMART" id="SM00121">
    <property type="entry name" value="IB"/>
    <property type="match status" value="1"/>
</dbReference>
<organism evidence="7">
    <name type="scientific">Saccoglossus kowalevskii</name>
    <name type="common">Acorn worm</name>
    <dbReference type="NCBI Taxonomy" id="10224"/>
    <lineage>
        <taxon>Eukaryota</taxon>
        <taxon>Metazoa</taxon>
        <taxon>Hemichordata</taxon>
        <taxon>Enteropneusta</taxon>
        <taxon>Harrimaniidae</taxon>
        <taxon>Saccoglossus</taxon>
    </lineage>
</organism>
<keyword evidence="2" id="KW-0964">Secreted</keyword>
<dbReference type="Proteomes" id="UP000694865">
    <property type="component" value="Unplaced"/>
</dbReference>
<reference evidence="7" key="2">
    <citation type="submission" date="2016-04" db="EMBL/GenBank/DDBJ databases">
        <authorList>
            <person name="Evans L.H."/>
            <person name="Alamgir A."/>
            <person name="Owens N."/>
            <person name="Weber N.D."/>
            <person name="Virtaneva K."/>
            <person name="Barbian K."/>
            <person name="Babar A."/>
            <person name="Rosenke K."/>
        </authorList>
    </citation>
    <scope>NUCLEOTIDE SEQUENCE</scope>
</reference>
<dbReference type="Gene3D" id="4.10.40.20">
    <property type="match status" value="1"/>
</dbReference>
<dbReference type="OrthoDB" id="5976811at2759"/>
<evidence type="ECO:0000313" key="8">
    <source>
        <dbReference type="Proteomes" id="UP000694865"/>
    </source>
</evidence>
<dbReference type="PROSITE" id="PS51323">
    <property type="entry name" value="IGFBP_N_2"/>
    <property type="match status" value="1"/>
</dbReference>
<keyword evidence="8" id="KW-1185">Reference proteome</keyword>
<evidence type="ECO:0000259" key="6">
    <source>
        <dbReference type="PROSITE" id="PS51323"/>
    </source>
</evidence>
<accession>A0A1L7H7H0</accession>
<name>A0A1L7H7H0_SACKO</name>
<proteinExistence type="evidence at transcript level"/>
<feature type="signal peptide" evidence="5">
    <location>
        <begin position="1"/>
        <end position="22"/>
    </location>
</feature>
<gene>
    <name evidence="9" type="primary">LOC100375861</name>
    <name evidence="7" type="ORF">Sakowv30003018mg</name>
</gene>
<dbReference type="PANTHER" id="PTHR14186:SF20">
    <property type="entry name" value="CYSTEINE-RICH MOTOR NEURON 1 PROTEIN-LIKE"/>
    <property type="match status" value="1"/>
</dbReference>
<dbReference type="GeneID" id="100375861"/>
<protein>
    <submittedName>
        <fullName evidence="7 9">Cysteine-rich motor neuron 1 protein-like</fullName>
    </submittedName>
</protein>
<dbReference type="GO" id="GO:0001558">
    <property type="term" value="P:regulation of cell growth"/>
    <property type="evidence" value="ECO:0007669"/>
    <property type="project" value="InterPro"/>
</dbReference>
<dbReference type="GO" id="GO:0005520">
    <property type="term" value="F:insulin-like growth factor binding"/>
    <property type="evidence" value="ECO:0007669"/>
    <property type="project" value="InterPro"/>
</dbReference>
<feature type="domain" description="IGFBP N-terminal" evidence="6">
    <location>
        <begin position="30"/>
        <end position="116"/>
    </location>
</feature>
<reference evidence="7" key="1">
    <citation type="journal article" date="2008" name="Biol. Bull.">
        <title>cDNA sequences for transcription factors and signaling proteins of the hemichordate Saccoglossus kowalevskii: efficacy of the expressed sequence tag (EST) approach for evolutionary and developmental studies of a new organism.</title>
        <authorList>
            <person name="Freeman R.M. Jr."/>
            <person name="Wu M."/>
            <person name="Cordonnier-Pratt M.M."/>
            <person name="Pratt L.H."/>
            <person name="Gruber C.E."/>
            <person name="Smith M."/>
            <person name="Lander E.S."/>
            <person name="Stange-Thomann N."/>
            <person name="Lowe C.J."/>
            <person name="Gerhart J."/>
            <person name="Kirschner M."/>
        </authorList>
    </citation>
    <scope>NUCLEOTIDE SEQUENCE</scope>
</reference>
<dbReference type="RefSeq" id="XP_002732928.2">
    <property type="nucleotide sequence ID" value="XM_002732882.2"/>
</dbReference>
<comment type="subcellular location">
    <subcellularLocation>
        <location evidence="1">Secreted</location>
    </subcellularLocation>
</comment>
<sequence>MDSTVTTLLTVILLLAIQNVDSYGDKGKRDGLHCPPCDRMLCKPRKPSRLENKCRGGVTTGTCDCCPACASVEGESCGGKWGSLGKCDFGLECVKPANPNIPPGYYNPLPGVCRSRTDSTVIVSDDPSLCRPKCTSEFCGKNPRAVCSATENANEKRDCQGYCQHTSCRACRFIDPTPECTKCAKDDEDCIMKFGRCVRKNVCSKDKYPCKSSGRYESGSFQCMVPECL</sequence>
<keyword evidence="3 5" id="KW-0732">Signal</keyword>
<keyword evidence="4" id="KW-1015">Disulfide bond</keyword>